<dbReference type="GO" id="GO:0030638">
    <property type="term" value="P:polyketide metabolic process"/>
    <property type="evidence" value="ECO:0007669"/>
    <property type="project" value="InterPro"/>
</dbReference>
<dbReference type="PANTHER" id="PTHR38436">
    <property type="entry name" value="POLYKETIDE CYCLASE SNOAL-LIKE DOMAIN"/>
    <property type="match status" value="1"/>
</dbReference>
<dbReference type="InterPro" id="IPR032710">
    <property type="entry name" value="NTF2-like_dom_sf"/>
</dbReference>
<dbReference type="SUPFAM" id="SSF54427">
    <property type="entry name" value="NTF2-like"/>
    <property type="match status" value="2"/>
</dbReference>
<dbReference type="Gene3D" id="3.10.450.50">
    <property type="match status" value="2"/>
</dbReference>
<keyword evidence="2" id="KW-1185">Reference proteome</keyword>
<evidence type="ECO:0000313" key="2">
    <source>
        <dbReference type="Proteomes" id="UP000515292"/>
    </source>
</evidence>
<name>A0A7G5IFA2_9SPHN</name>
<dbReference type="EMBL" id="CP059851">
    <property type="protein sequence ID" value="QMW22044.1"/>
    <property type="molecule type" value="Genomic_DNA"/>
</dbReference>
<reference evidence="1 2" key="1">
    <citation type="submission" date="2020-07" db="EMBL/GenBank/DDBJ databases">
        <title>Complete genome sequence for Sandaracinobacter sp. M6.</title>
        <authorList>
            <person name="Tang Y."/>
            <person name="Liu Q."/>
            <person name="Guo Z."/>
            <person name="Lei P."/>
            <person name="Huang B."/>
        </authorList>
    </citation>
    <scope>NUCLEOTIDE SEQUENCE [LARGE SCALE GENOMIC DNA]</scope>
    <source>
        <strain evidence="1 2">M6</strain>
    </source>
</reference>
<accession>A0A7G5IFA2</accession>
<dbReference type="AlphaFoldDB" id="A0A7G5IFA2"/>
<proteinExistence type="predicted"/>
<organism evidence="1 2">
    <name type="scientific">Sandaracinobacteroides saxicola</name>
    <dbReference type="NCBI Taxonomy" id="2759707"/>
    <lineage>
        <taxon>Bacteria</taxon>
        <taxon>Pseudomonadati</taxon>
        <taxon>Pseudomonadota</taxon>
        <taxon>Alphaproteobacteria</taxon>
        <taxon>Sphingomonadales</taxon>
        <taxon>Sphingosinicellaceae</taxon>
        <taxon>Sandaracinobacteroides</taxon>
    </lineage>
</organism>
<sequence length="339" mass="38032">MMAHDAGRTKRRMLEGLRALALAPVDAIDAAAGAIFAPDAGYLGAHPVNQLQGIAAIAAHVWRPLKQSFPDIERYDDIFMSGHWQGHDWISATGYYYGSFERDLFGIPAHQGWAYLRFGEFYRIVEGRIVDGYVIFDWIDLMRQAGVNPLPPARGIEGLCPGPSTRDGVMLATMPAGQSAASLACVERMIFEGMHGFDGVDHSTMNMDRYFTRNLMWYGPGGIGTTRSFDGFMRFHEIPWNEAFPDFRGGNHVARFGDGDYVCSTGWPSIRGTHSGKELFSVPATGKPITIRVMDWWRAQDGLLIENWIFIDIPELLMQLGYDLFARMRELGDRRRGRA</sequence>
<dbReference type="InterPro" id="IPR009959">
    <property type="entry name" value="Cyclase_SnoaL-like"/>
</dbReference>
<dbReference type="KEGG" id="sand:H3309_11780"/>
<dbReference type="Pfam" id="PF07366">
    <property type="entry name" value="SnoaL"/>
    <property type="match status" value="1"/>
</dbReference>
<protein>
    <submittedName>
        <fullName evidence="1">Ester cyclase</fullName>
    </submittedName>
</protein>
<dbReference type="RefSeq" id="WP_182294889.1">
    <property type="nucleotide sequence ID" value="NZ_CP059851.1"/>
</dbReference>
<gene>
    <name evidence="1" type="ORF">H3309_11780</name>
</gene>
<dbReference type="PANTHER" id="PTHR38436:SF1">
    <property type="entry name" value="ESTER CYCLASE"/>
    <property type="match status" value="1"/>
</dbReference>
<dbReference type="Proteomes" id="UP000515292">
    <property type="component" value="Chromosome"/>
</dbReference>
<evidence type="ECO:0000313" key="1">
    <source>
        <dbReference type="EMBL" id="QMW22044.1"/>
    </source>
</evidence>